<dbReference type="InterPro" id="IPR022301">
    <property type="entry name" value="Integral_membrane_YjbE"/>
</dbReference>
<gene>
    <name evidence="7" type="ORF">F8B43_0079</name>
</gene>
<protein>
    <recommendedName>
        <fullName evidence="9">Integral membrane protein TerC</fullName>
    </recommendedName>
</protein>
<comment type="similarity">
    <text evidence="2">Belongs to the TerC family.</text>
</comment>
<evidence type="ECO:0000313" key="7">
    <source>
        <dbReference type="EMBL" id="KAB7788074.1"/>
    </source>
</evidence>
<feature type="transmembrane region" description="Helical" evidence="6">
    <location>
        <begin position="145"/>
        <end position="168"/>
    </location>
</feature>
<feature type="transmembrane region" description="Helical" evidence="6">
    <location>
        <begin position="20"/>
        <end position="44"/>
    </location>
</feature>
<evidence type="ECO:0000256" key="2">
    <source>
        <dbReference type="ARBA" id="ARBA00007511"/>
    </source>
</evidence>
<feature type="transmembrane region" description="Helical" evidence="6">
    <location>
        <begin position="210"/>
        <end position="230"/>
    </location>
</feature>
<keyword evidence="4 6" id="KW-1133">Transmembrane helix</keyword>
<dbReference type="EMBL" id="WEKV01000001">
    <property type="protein sequence ID" value="KAB7788074.1"/>
    <property type="molecule type" value="Genomic_DNA"/>
</dbReference>
<dbReference type="InterPro" id="IPR005496">
    <property type="entry name" value="Integral_membrane_TerC"/>
</dbReference>
<dbReference type="Pfam" id="PF03741">
    <property type="entry name" value="TerC"/>
    <property type="match status" value="1"/>
</dbReference>
<dbReference type="RefSeq" id="WP_152275600.1">
    <property type="nucleotide sequence ID" value="NZ_WEKV01000001.1"/>
</dbReference>
<dbReference type="AlphaFoldDB" id="A0A833JAL9"/>
<evidence type="ECO:0000256" key="3">
    <source>
        <dbReference type="ARBA" id="ARBA00022692"/>
    </source>
</evidence>
<keyword evidence="3 6" id="KW-0812">Transmembrane</keyword>
<sequence length="238" mass="24723">MWDHLHHLFAVPTLDAHFWSALAGIIWIDLLLSGDNALVIAMVCNQLPERQRRIGMVLGAGAAVGLRVVFAVLIAELMGVGGLSLLGGLFLLYIASKMLLDDGAHGEHKPAMSLGGAIATIAIADAGMSLDNVMAIAGLSRGSDGAAWLMAFGVLLSIPLVIGGAALISTLLKRFPALIWAGAALLGWVAGGIIAEDPYVVAFLKADPHALHHALAVVGLLYVVTMGWAARRSEASVA</sequence>
<evidence type="ECO:0000256" key="4">
    <source>
        <dbReference type="ARBA" id="ARBA00022989"/>
    </source>
</evidence>
<dbReference type="GO" id="GO:0016020">
    <property type="term" value="C:membrane"/>
    <property type="evidence" value="ECO:0007669"/>
    <property type="project" value="UniProtKB-SubCell"/>
</dbReference>
<evidence type="ECO:0000313" key="8">
    <source>
        <dbReference type="Proteomes" id="UP000469949"/>
    </source>
</evidence>
<evidence type="ECO:0008006" key="9">
    <source>
        <dbReference type="Google" id="ProtNLM"/>
    </source>
</evidence>
<evidence type="ECO:0000256" key="6">
    <source>
        <dbReference type="SAM" id="Phobius"/>
    </source>
</evidence>
<organism evidence="7 8">
    <name type="scientific">Methylorubrum populi</name>
    <dbReference type="NCBI Taxonomy" id="223967"/>
    <lineage>
        <taxon>Bacteria</taxon>
        <taxon>Pseudomonadati</taxon>
        <taxon>Pseudomonadota</taxon>
        <taxon>Alphaproteobacteria</taxon>
        <taxon>Hyphomicrobiales</taxon>
        <taxon>Methylobacteriaceae</taxon>
        <taxon>Methylorubrum</taxon>
    </lineage>
</organism>
<dbReference type="Proteomes" id="UP000469949">
    <property type="component" value="Unassembled WGS sequence"/>
</dbReference>
<name>A0A833JAL9_9HYPH</name>
<dbReference type="PANTHER" id="PTHR30238:SF4">
    <property type="entry name" value="SLL1022 PROTEIN"/>
    <property type="match status" value="1"/>
</dbReference>
<comment type="caution">
    <text evidence="7">The sequence shown here is derived from an EMBL/GenBank/DDBJ whole genome shotgun (WGS) entry which is preliminary data.</text>
</comment>
<feature type="transmembrane region" description="Helical" evidence="6">
    <location>
        <begin position="175"/>
        <end position="195"/>
    </location>
</feature>
<evidence type="ECO:0000256" key="5">
    <source>
        <dbReference type="ARBA" id="ARBA00023136"/>
    </source>
</evidence>
<dbReference type="NCBIfam" id="TIGR03717">
    <property type="entry name" value="R_switched_YjbE"/>
    <property type="match status" value="1"/>
</dbReference>
<comment type="subcellular location">
    <subcellularLocation>
        <location evidence="1">Membrane</location>
        <topology evidence="1">Multi-pass membrane protein</topology>
    </subcellularLocation>
</comment>
<keyword evidence="5 6" id="KW-0472">Membrane</keyword>
<evidence type="ECO:0000256" key="1">
    <source>
        <dbReference type="ARBA" id="ARBA00004141"/>
    </source>
</evidence>
<feature type="transmembrane region" description="Helical" evidence="6">
    <location>
        <begin position="81"/>
        <end position="100"/>
    </location>
</feature>
<proteinExistence type="inferred from homology"/>
<accession>A0A833JAL9</accession>
<feature type="transmembrane region" description="Helical" evidence="6">
    <location>
        <begin position="112"/>
        <end position="139"/>
    </location>
</feature>
<dbReference type="PANTHER" id="PTHR30238">
    <property type="entry name" value="MEMBRANE BOUND PREDICTED REDOX MODULATOR"/>
    <property type="match status" value="1"/>
</dbReference>
<feature type="transmembrane region" description="Helical" evidence="6">
    <location>
        <begin position="56"/>
        <end position="75"/>
    </location>
</feature>
<reference evidence="7 8" key="1">
    <citation type="submission" date="2019-10" db="EMBL/GenBank/DDBJ databases">
        <title>Draft Genome Sequence of the Caffeine Degrading Methylotroph Methylorubrum populi PINKEL.</title>
        <authorList>
            <person name="Dawson S.C."/>
            <person name="Zhang X."/>
            <person name="Wright M.E."/>
            <person name="Sharma G."/>
            <person name="Langner J.T."/>
            <person name="Ditty J.L."/>
            <person name="Subuyuj G.A."/>
        </authorList>
    </citation>
    <scope>NUCLEOTIDE SEQUENCE [LARGE SCALE GENOMIC DNA]</scope>
    <source>
        <strain evidence="7 8">Pinkel</strain>
    </source>
</reference>